<reference evidence="1 2" key="1">
    <citation type="submission" date="2018-10" db="EMBL/GenBank/DDBJ databases">
        <title>Genomic Encyclopedia of Archaeal and Bacterial Type Strains, Phase II (KMG-II): from individual species to whole genera.</title>
        <authorList>
            <person name="Goeker M."/>
        </authorList>
    </citation>
    <scope>NUCLEOTIDE SEQUENCE [LARGE SCALE GENOMIC DNA]</scope>
    <source>
        <strain evidence="1 2">DSM 235</strain>
    </source>
</reference>
<protein>
    <submittedName>
        <fullName evidence="1">Uncharacterized protein DUF3553</fullName>
    </submittedName>
</protein>
<proteinExistence type="predicted"/>
<dbReference type="EMBL" id="RBXL01000001">
    <property type="protein sequence ID" value="RKT47043.1"/>
    <property type="molecule type" value="Genomic_DNA"/>
</dbReference>
<dbReference type="InterPro" id="IPR021938">
    <property type="entry name" value="DUF3553"/>
</dbReference>
<name>A0A495VEK9_9GAMM</name>
<comment type="caution">
    <text evidence="1">The sequence shown here is derived from an EMBL/GenBank/DDBJ whole genome shotgun (WGS) entry which is preliminary data.</text>
</comment>
<dbReference type="Proteomes" id="UP000274556">
    <property type="component" value="Unassembled WGS sequence"/>
</dbReference>
<dbReference type="Pfam" id="PF12073">
    <property type="entry name" value="DUF3553"/>
    <property type="match status" value="1"/>
</dbReference>
<sequence length="418" mass="47093">MAFHVGDRLKHPKKPDWGLGEVAASAGGYVTVYFADAGEKKLSLNFVELQLVTGDDAVSPQLDQIRERPSASKLVKYRIGRVGKITAPQNVQTWSILERHLADVVSASYEQLVLCAKGHEHERGGKGFIDYCIGNGWLEVDVQEQSVPRVTADQPAPENRDSGIMLDQEERPMPAEEGTPAVTPDGLLQGYIQDFFGYGSLSAPLWFIGMEEGTGQETLEERLQAWQDLGRSATLDIRLFHERIHETRWFWAFPTIQRTWRRLIIMALRYVDEPVDRERIRHYQASRLATETEALLELMPLPHKSLREWDHQGLFASRDDYLSAIAPRRLAELQRAIANHGPKAVVMYGTTPPYPEYWKNLAGGPLTGAEQGWSYRRSGQTLYVVCQHPVAHGVTDDTYISIGDFLRGARDNEAVENG</sequence>
<dbReference type="RefSeq" id="WP_120799068.1">
    <property type="nucleotide sequence ID" value="NZ_RBXL01000001.1"/>
</dbReference>
<gene>
    <name evidence="1" type="ORF">BDD21_4592</name>
</gene>
<evidence type="ECO:0000313" key="1">
    <source>
        <dbReference type="EMBL" id="RKT47043.1"/>
    </source>
</evidence>
<keyword evidence="2" id="KW-1185">Reference proteome</keyword>
<dbReference type="AlphaFoldDB" id="A0A495VEK9"/>
<dbReference type="OrthoDB" id="9781481at2"/>
<evidence type="ECO:0000313" key="2">
    <source>
        <dbReference type="Proteomes" id="UP000274556"/>
    </source>
</evidence>
<organism evidence="1 2">
    <name type="scientific">Thiocapsa rosea</name>
    <dbReference type="NCBI Taxonomy" id="69360"/>
    <lineage>
        <taxon>Bacteria</taxon>
        <taxon>Pseudomonadati</taxon>
        <taxon>Pseudomonadota</taxon>
        <taxon>Gammaproteobacteria</taxon>
        <taxon>Chromatiales</taxon>
        <taxon>Chromatiaceae</taxon>
        <taxon>Thiocapsa</taxon>
    </lineage>
</organism>
<accession>A0A495VEK9</accession>